<organism evidence="3 4">
    <name type="scientific">Lithohypha guttulata</name>
    <dbReference type="NCBI Taxonomy" id="1690604"/>
    <lineage>
        <taxon>Eukaryota</taxon>
        <taxon>Fungi</taxon>
        <taxon>Dikarya</taxon>
        <taxon>Ascomycota</taxon>
        <taxon>Pezizomycotina</taxon>
        <taxon>Eurotiomycetes</taxon>
        <taxon>Chaetothyriomycetidae</taxon>
        <taxon>Chaetothyriales</taxon>
        <taxon>Trichomeriaceae</taxon>
        <taxon>Lithohypha</taxon>
    </lineage>
</organism>
<dbReference type="InterPro" id="IPR033121">
    <property type="entry name" value="PEPTIDASE_A1"/>
</dbReference>
<gene>
    <name evidence="3" type="ORF">LTR24_000319</name>
</gene>
<evidence type="ECO:0000313" key="4">
    <source>
        <dbReference type="Proteomes" id="UP001345013"/>
    </source>
</evidence>
<dbReference type="InterPro" id="IPR001461">
    <property type="entry name" value="Aspartic_peptidase_A1"/>
</dbReference>
<dbReference type="PANTHER" id="PTHR47966">
    <property type="entry name" value="BETA-SITE APP-CLEAVING ENZYME, ISOFORM A-RELATED"/>
    <property type="match status" value="1"/>
</dbReference>
<evidence type="ECO:0000259" key="2">
    <source>
        <dbReference type="PROSITE" id="PS51767"/>
    </source>
</evidence>
<dbReference type="Gene3D" id="2.40.70.10">
    <property type="entry name" value="Acid Proteases"/>
    <property type="match status" value="1"/>
</dbReference>
<keyword evidence="4" id="KW-1185">Reference proteome</keyword>
<dbReference type="EMBL" id="JAVRRG010000002">
    <property type="protein sequence ID" value="KAK5102408.1"/>
    <property type="molecule type" value="Genomic_DNA"/>
</dbReference>
<proteinExistence type="inferred from homology"/>
<protein>
    <recommendedName>
        <fullName evidence="2">Peptidase A1 domain-containing protein</fullName>
    </recommendedName>
</protein>
<sequence>MTSSMTRIAVQPNKKYVANGLKSYAYALNKYKVQATQSSKYSWDKAQSKLMTLADDGSSQGTVTANDIQNDAFYTCPVQIGTPAQTLNLNFDSGSSDLWVWSTKLSRAEQNAGTETGIAIFDPNESTTFKNAQGDSWKITYGDGSSASGSVGTDTVKIGDISIENQAVELATQISSNFQDEQSSGLLGLAFGTINTVKPTPVKTPGKSQQCTRRQ</sequence>
<dbReference type="SUPFAM" id="SSF50630">
    <property type="entry name" value="Acid proteases"/>
    <property type="match status" value="1"/>
</dbReference>
<evidence type="ECO:0000256" key="1">
    <source>
        <dbReference type="ARBA" id="ARBA00007447"/>
    </source>
</evidence>
<dbReference type="Pfam" id="PF00026">
    <property type="entry name" value="Asp"/>
    <property type="match status" value="1"/>
</dbReference>
<comment type="caution">
    <text evidence="3">The sequence shown here is derived from an EMBL/GenBank/DDBJ whole genome shotgun (WGS) entry which is preliminary data.</text>
</comment>
<feature type="domain" description="Peptidase A1" evidence="2">
    <location>
        <begin position="74"/>
        <end position="215"/>
    </location>
</feature>
<evidence type="ECO:0000313" key="3">
    <source>
        <dbReference type="EMBL" id="KAK5102408.1"/>
    </source>
</evidence>
<reference evidence="3 4" key="1">
    <citation type="submission" date="2023-08" db="EMBL/GenBank/DDBJ databases">
        <title>Black Yeasts Isolated from many extreme environments.</title>
        <authorList>
            <person name="Coleine C."/>
            <person name="Stajich J.E."/>
            <person name="Selbmann L."/>
        </authorList>
    </citation>
    <scope>NUCLEOTIDE SEQUENCE [LARGE SCALE GENOMIC DNA]</scope>
    <source>
        <strain evidence="3 4">CCFEE 5885</strain>
    </source>
</reference>
<comment type="similarity">
    <text evidence="1">Belongs to the peptidase A1 family.</text>
</comment>
<dbReference type="PANTHER" id="PTHR47966:SF1">
    <property type="entry name" value="ASPARTYL PROTEINASE"/>
    <property type="match status" value="1"/>
</dbReference>
<dbReference type="InterPro" id="IPR021109">
    <property type="entry name" value="Peptidase_aspartic_dom_sf"/>
</dbReference>
<accession>A0ABR0KQH0</accession>
<dbReference type="PROSITE" id="PS51767">
    <property type="entry name" value="PEPTIDASE_A1"/>
    <property type="match status" value="1"/>
</dbReference>
<dbReference type="Proteomes" id="UP001345013">
    <property type="component" value="Unassembled WGS sequence"/>
</dbReference>
<name>A0ABR0KQH0_9EURO</name>